<sequence>MKSVYILAAVASLAYGHGDELPNNPTNPEDCVCDFSDPCYLHVKNLAGRLEFCASIEVPECDLGPVDGFCNNRQDALNACDCVTQETSSSTTVSETASSTVSVSQSTSETASASTTETATGSASTTETASTTGSVTGSASTTETAPTSTATEDCDCDYEDKCVVAVVALGDSAVEFCASLEVPDADLSILNGACDSQVDAVYACDCRTSQTSTAPTQSATTSATASVSESVSTTETGSASTGTETATEPTGTETASTETGTQTTGTETATEPTGTETAST</sequence>
<feature type="signal peptide" evidence="2">
    <location>
        <begin position="1"/>
        <end position="18"/>
    </location>
</feature>
<protein>
    <recommendedName>
        <fullName evidence="5">LysM domain-containing protein</fullName>
    </recommendedName>
</protein>
<evidence type="ECO:0000256" key="2">
    <source>
        <dbReference type="SAM" id="SignalP"/>
    </source>
</evidence>
<comment type="caution">
    <text evidence="3">The sequence shown here is derived from an EMBL/GenBank/DDBJ whole genome shotgun (WGS) entry which is preliminary data.</text>
</comment>
<dbReference type="AlphaFoldDB" id="A0A428S7H1"/>
<organism evidence="3 4">
    <name type="scientific">Fusarium oligoseptatum</name>
    <dbReference type="NCBI Taxonomy" id="2604345"/>
    <lineage>
        <taxon>Eukaryota</taxon>
        <taxon>Fungi</taxon>
        <taxon>Dikarya</taxon>
        <taxon>Ascomycota</taxon>
        <taxon>Pezizomycotina</taxon>
        <taxon>Sordariomycetes</taxon>
        <taxon>Hypocreomycetidae</taxon>
        <taxon>Hypocreales</taxon>
        <taxon>Nectriaceae</taxon>
        <taxon>Fusarium</taxon>
        <taxon>Fusarium solani species complex</taxon>
    </lineage>
</organism>
<keyword evidence="2" id="KW-0732">Signal</keyword>
<keyword evidence="4" id="KW-1185">Reference proteome</keyword>
<evidence type="ECO:0000256" key="1">
    <source>
        <dbReference type="SAM" id="MobiDB-lite"/>
    </source>
</evidence>
<feature type="non-terminal residue" evidence="3">
    <location>
        <position position="280"/>
    </location>
</feature>
<dbReference type="Proteomes" id="UP000287144">
    <property type="component" value="Unassembled WGS sequence"/>
</dbReference>
<feature type="region of interest" description="Disordered" evidence="1">
    <location>
        <begin position="211"/>
        <end position="280"/>
    </location>
</feature>
<accession>A0A428S7H1</accession>
<reference evidence="3 4" key="1">
    <citation type="submission" date="2017-06" db="EMBL/GenBank/DDBJ databases">
        <title>Comparative genomic analysis of Ambrosia Fusariam Clade fungi.</title>
        <authorList>
            <person name="Stajich J.E."/>
            <person name="Carrillo J."/>
            <person name="Kijimoto T."/>
            <person name="Eskalen A."/>
            <person name="O'Donnell K."/>
            <person name="Kasson M."/>
        </authorList>
    </citation>
    <scope>NUCLEOTIDE SEQUENCE [LARGE SCALE GENOMIC DNA]</scope>
    <source>
        <strain evidence="3 4">NRRL62579</strain>
    </source>
</reference>
<gene>
    <name evidence="3" type="ORF">CEP52_016045</name>
</gene>
<proteinExistence type="predicted"/>
<evidence type="ECO:0000313" key="4">
    <source>
        <dbReference type="Proteomes" id="UP000287144"/>
    </source>
</evidence>
<name>A0A428S7H1_9HYPO</name>
<evidence type="ECO:0000313" key="3">
    <source>
        <dbReference type="EMBL" id="RSL85752.1"/>
    </source>
</evidence>
<feature type="region of interest" description="Disordered" evidence="1">
    <location>
        <begin position="93"/>
        <end position="151"/>
    </location>
</feature>
<feature type="chain" id="PRO_5019249370" description="LysM domain-containing protein" evidence="2">
    <location>
        <begin position="19"/>
        <end position="280"/>
    </location>
</feature>
<evidence type="ECO:0008006" key="5">
    <source>
        <dbReference type="Google" id="ProtNLM"/>
    </source>
</evidence>
<dbReference type="EMBL" id="NKCK01000313">
    <property type="protein sequence ID" value="RSL85752.1"/>
    <property type="molecule type" value="Genomic_DNA"/>
</dbReference>
<dbReference type="STRING" id="1325735.A0A428S7H1"/>